<dbReference type="InterPro" id="IPR010260">
    <property type="entry name" value="AlpA"/>
</dbReference>
<dbReference type="InterPro" id="IPR052931">
    <property type="entry name" value="Prophage_regulatory_activator"/>
</dbReference>
<dbReference type="PANTHER" id="PTHR36154:SF1">
    <property type="entry name" value="DNA-BINDING TRANSCRIPTIONAL ACTIVATOR ALPA"/>
    <property type="match status" value="1"/>
</dbReference>
<dbReference type="Pfam" id="PF05930">
    <property type="entry name" value="Phage_AlpA"/>
    <property type="match status" value="1"/>
</dbReference>
<dbReference type="Proteomes" id="UP000735592">
    <property type="component" value="Unassembled WGS sequence"/>
</dbReference>
<reference evidence="1 2" key="1">
    <citation type="submission" date="2019-11" db="EMBL/GenBank/DDBJ databases">
        <title>Type strains purchased from KCTC, JCM and DSMZ.</title>
        <authorList>
            <person name="Lu H."/>
        </authorList>
    </citation>
    <scope>NUCLEOTIDE SEQUENCE [LARGE SCALE GENOMIC DNA]</scope>
    <source>
        <strain evidence="1 2">DSM 103461</strain>
    </source>
</reference>
<organism evidence="1 2">
    <name type="scientific">Pseudoduganella danionis</name>
    <dbReference type="NCBI Taxonomy" id="1890295"/>
    <lineage>
        <taxon>Bacteria</taxon>
        <taxon>Pseudomonadati</taxon>
        <taxon>Pseudomonadota</taxon>
        <taxon>Betaproteobacteria</taxon>
        <taxon>Burkholderiales</taxon>
        <taxon>Oxalobacteraceae</taxon>
        <taxon>Telluria group</taxon>
        <taxon>Pseudoduganella</taxon>
    </lineage>
</organism>
<dbReference type="EMBL" id="WNKW01000003">
    <property type="protein sequence ID" value="MTW33467.1"/>
    <property type="molecule type" value="Genomic_DNA"/>
</dbReference>
<name>A0ABW9SMQ8_9BURK</name>
<evidence type="ECO:0000313" key="2">
    <source>
        <dbReference type="Proteomes" id="UP000735592"/>
    </source>
</evidence>
<protein>
    <submittedName>
        <fullName evidence="1">AlpA family phage regulatory protein</fullName>
    </submittedName>
</protein>
<sequence>MQSNQTANRLLRLPSVSAQTGLSKSEIYRRIKSGTFPQPLKLGARAVAWQASAVDDWAASLQKREG</sequence>
<accession>A0ABW9SMQ8</accession>
<evidence type="ECO:0000313" key="1">
    <source>
        <dbReference type="EMBL" id="MTW33467.1"/>
    </source>
</evidence>
<dbReference type="PANTHER" id="PTHR36154">
    <property type="entry name" value="DNA-BINDING TRANSCRIPTIONAL ACTIVATOR ALPA"/>
    <property type="match status" value="1"/>
</dbReference>
<keyword evidence="2" id="KW-1185">Reference proteome</keyword>
<dbReference type="RefSeq" id="WP_155434860.1">
    <property type="nucleotide sequence ID" value="NZ_JBHLXK010000005.1"/>
</dbReference>
<gene>
    <name evidence="1" type="ORF">GM655_11585</name>
</gene>
<comment type="caution">
    <text evidence="1">The sequence shown here is derived from an EMBL/GenBank/DDBJ whole genome shotgun (WGS) entry which is preliminary data.</text>
</comment>
<proteinExistence type="predicted"/>
<dbReference type="Gene3D" id="1.10.238.160">
    <property type="match status" value="1"/>
</dbReference>